<dbReference type="HOGENOM" id="CLU_028458_2_0_12"/>
<evidence type="ECO:0000313" key="4">
    <source>
        <dbReference type="EMBL" id="AEJ61243.1"/>
    </source>
</evidence>
<evidence type="ECO:0000256" key="1">
    <source>
        <dbReference type="ARBA" id="ARBA00010211"/>
    </source>
</evidence>
<organism evidence="4 5">
    <name type="scientific">Winmispira thermophila (strain ATCC 700085 / DSM 6578 / Z-1203)</name>
    <name type="common">Spirochaeta thermophila</name>
    <dbReference type="NCBI Taxonomy" id="869211"/>
    <lineage>
        <taxon>Bacteria</taxon>
        <taxon>Pseudomonadati</taxon>
        <taxon>Spirochaetota</taxon>
        <taxon>Spirochaetia</taxon>
        <taxon>Winmispirales</taxon>
        <taxon>Winmispiraceae</taxon>
        <taxon>Winmispira</taxon>
    </lineage>
</organism>
<keyword evidence="2" id="KW-0479">Metal-binding</keyword>
<dbReference type="PANTHER" id="PTHR11820">
    <property type="entry name" value="ACYLPYRUVASE"/>
    <property type="match status" value="1"/>
</dbReference>
<evidence type="ECO:0000256" key="2">
    <source>
        <dbReference type="ARBA" id="ARBA00022723"/>
    </source>
</evidence>
<dbReference type="SUPFAM" id="SSF56529">
    <property type="entry name" value="FAH"/>
    <property type="match status" value="1"/>
</dbReference>
<evidence type="ECO:0000313" key="5">
    <source>
        <dbReference type="Proteomes" id="UP000007254"/>
    </source>
</evidence>
<name>G0GCF8_WINT7</name>
<keyword evidence="5" id="KW-1185">Reference proteome</keyword>
<reference evidence="4 5" key="1">
    <citation type="submission" date="2011-06" db="EMBL/GenBank/DDBJ databases">
        <title>The complete genome of Spirochaeta thermophila DSM 6578.</title>
        <authorList>
            <consortium name="US DOE Joint Genome Institute (JGI-PGF)"/>
            <person name="Lucas S."/>
            <person name="Lapidus A."/>
            <person name="Bruce D."/>
            <person name="Goodwin L."/>
            <person name="Pitluck S."/>
            <person name="Peters L."/>
            <person name="Kyrpides N."/>
            <person name="Mavromatis K."/>
            <person name="Ivanova N."/>
            <person name="Mikailova N."/>
            <person name="Pagani I."/>
            <person name="Chertkov O."/>
            <person name="Detter J.C."/>
            <person name="Tapia R."/>
            <person name="Han C."/>
            <person name="Land M."/>
            <person name="Hauser L."/>
            <person name="Markowitz V."/>
            <person name="Cheng J.-F."/>
            <person name="Hugenholtz P."/>
            <person name="Woyke T."/>
            <person name="Wu D."/>
            <person name="Spring S."/>
            <person name="Merkhoffer B."/>
            <person name="Schneider S."/>
            <person name="Klenk H.-P."/>
            <person name="Eisen J.A."/>
        </authorList>
    </citation>
    <scope>NUCLEOTIDE SEQUENCE [LARGE SCALE GENOMIC DNA]</scope>
    <source>
        <strain evidence="5">ATCC 700085 / DSM 6578 / Z-1203</strain>
    </source>
</reference>
<gene>
    <name evidence="4" type="ordered locus">Spith_0970</name>
</gene>
<dbReference type="PANTHER" id="PTHR11820:SF7">
    <property type="entry name" value="ACYLPYRUVASE FAHD1, MITOCHONDRIAL"/>
    <property type="match status" value="1"/>
</dbReference>
<dbReference type="InterPro" id="IPR036663">
    <property type="entry name" value="Fumarylacetoacetase_C_sf"/>
</dbReference>
<dbReference type="Pfam" id="PF01557">
    <property type="entry name" value="FAA_hydrolase"/>
    <property type="match status" value="1"/>
</dbReference>
<dbReference type="Gene3D" id="3.90.850.10">
    <property type="entry name" value="Fumarylacetoacetase-like, C-terminal domain"/>
    <property type="match status" value="1"/>
</dbReference>
<dbReference type="GO" id="GO:0046872">
    <property type="term" value="F:metal ion binding"/>
    <property type="evidence" value="ECO:0007669"/>
    <property type="project" value="UniProtKB-KW"/>
</dbReference>
<keyword evidence="4" id="KW-0378">Hydrolase</keyword>
<dbReference type="FunFam" id="3.90.850.10:FF:000002">
    <property type="entry name" value="2-hydroxyhepta-2,4-diene-1,7-dioate isomerase"/>
    <property type="match status" value="1"/>
</dbReference>
<dbReference type="GO" id="GO:0019752">
    <property type="term" value="P:carboxylic acid metabolic process"/>
    <property type="evidence" value="ECO:0007669"/>
    <property type="project" value="UniProtKB-ARBA"/>
</dbReference>
<dbReference type="GO" id="GO:0018773">
    <property type="term" value="F:acetylpyruvate hydrolase activity"/>
    <property type="evidence" value="ECO:0007669"/>
    <property type="project" value="TreeGrafter"/>
</dbReference>
<dbReference type="AlphaFoldDB" id="G0GCF8"/>
<dbReference type="Proteomes" id="UP000007254">
    <property type="component" value="Chromosome"/>
</dbReference>
<dbReference type="RefSeq" id="WP_014624603.1">
    <property type="nucleotide sequence ID" value="NC_017583.1"/>
</dbReference>
<proteinExistence type="inferred from homology"/>
<dbReference type="KEGG" id="stq:Spith_0970"/>
<evidence type="ECO:0000259" key="3">
    <source>
        <dbReference type="Pfam" id="PF01557"/>
    </source>
</evidence>
<dbReference type="STRING" id="869211.Spith_0970"/>
<protein>
    <submittedName>
        <fullName evidence="4">Fumarylacetoacetate (FAA) hydrolase</fullName>
    </submittedName>
</protein>
<sequence length="240" mass="26462">MKKVVLPVAGTNETYTLRPSKIIALGLNYREHIAENITAEIVKSQDLPEEPILFNKTPNVLVGPEDAIVLPAMASRYATPDDPERTDYEAELAVIIGRECRNIPPEEATEVIFGYTCFNDVSQRNIQKRDKSGWWRGKSFDTFGPIGPVIVPVREIPDPHALRIQCRLNGKVVQDGSTGDMIFRIPEIISFISRHMTLEEGDIIATGTPQGVGPLHPGDVVEVEIEGIGVLRNPVVAETS</sequence>
<dbReference type="InterPro" id="IPR011234">
    <property type="entry name" value="Fumarylacetoacetase-like_C"/>
</dbReference>
<feature type="domain" description="Fumarylacetoacetase-like C-terminal" evidence="3">
    <location>
        <begin position="21"/>
        <end position="236"/>
    </location>
</feature>
<comment type="similarity">
    <text evidence="1">Belongs to the FAH family.</text>
</comment>
<accession>G0GCF8</accession>
<dbReference type="EMBL" id="CP002903">
    <property type="protein sequence ID" value="AEJ61243.1"/>
    <property type="molecule type" value="Genomic_DNA"/>
</dbReference>
<dbReference type="OrthoDB" id="9805307at2"/>
<dbReference type="GO" id="GO:0016853">
    <property type="term" value="F:isomerase activity"/>
    <property type="evidence" value="ECO:0007669"/>
    <property type="project" value="UniProtKB-ARBA"/>
</dbReference>